<dbReference type="Proteomes" id="UP000664545">
    <property type="component" value="Unassembled WGS sequence"/>
</dbReference>
<comment type="caution">
    <text evidence="2">The sequence shown here is derived from an EMBL/GenBank/DDBJ whole genome shotgun (WGS) entry which is preliminary data.</text>
</comment>
<evidence type="ECO:0000313" key="3">
    <source>
        <dbReference type="Proteomes" id="UP000664545"/>
    </source>
</evidence>
<feature type="region of interest" description="Disordered" evidence="1">
    <location>
        <begin position="27"/>
        <end position="48"/>
    </location>
</feature>
<gene>
    <name evidence="2" type="ORF">JYB65_02385</name>
</gene>
<accession>A0A939D6V1</accession>
<feature type="compositionally biased region" description="Low complexity" evidence="1">
    <location>
        <begin position="27"/>
        <end position="47"/>
    </location>
</feature>
<organism evidence="2 3">
    <name type="scientific">Clostridium aminobutyricum</name>
    <dbReference type="NCBI Taxonomy" id="33953"/>
    <lineage>
        <taxon>Bacteria</taxon>
        <taxon>Bacillati</taxon>
        <taxon>Bacillota</taxon>
        <taxon>Clostridia</taxon>
        <taxon>Eubacteriales</taxon>
        <taxon>Clostridiaceae</taxon>
        <taxon>Clostridium</taxon>
    </lineage>
</organism>
<dbReference type="RefSeq" id="WP_206581021.1">
    <property type="nucleotide sequence ID" value="NZ_JAFJZZ010000001.1"/>
</dbReference>
<sequence>MRIGRNGLYLKSRTLSLNSTRNTMSLASARLSSKSSSGTSNKSNIASRTTGTTQLGVYGNIKTSAASVRTSASKLASTETTSIFGSAAENNDTSAVVKEVKTLIRDYNSMVSNMKTSGSSVNNYFTKELSAYLSQDKTTLEKIGIKIEDNGSLTVDEKTLEKASLDDLKEVFNGTNSLSSKLVTKCPSIESKAVSDYSTRLYTSGSDSYRFSYRT</sequence>
<dbReference type="EMBL" id="JAFJZZ010000001">
    <property type="protein sequence ID" value="MBN7772200.1"/>
    <property type="molecule type" value="Genomic_DNA"/>
</dbReference>
<reference evidence="2" key="1">
    <citation type="submission" date="2021-02" db="EMBL/GenBank/DDBJ databases">
        <title>Abyssanaerobacter marinus gen.nov., sp., nov, anaerobic bacterium isolated from the Onnuri vent field of Indian Ocean and suggestion of Mogibacteriaceae fam. nov., and proposal of reclassification of ambiguous this family's genus member.</title>
        <authorList>
            <person name="Kim Y.J."/>
            <person name="Yang J.-A."/>
        </authorList>
    </citation>
    <scope>NUCLEOTIDE SEQUENCE</scope>
    <source>
        <strain evidence="2">DSM 2634</strain>
    </source>
</reference>
<evidence type="ECO:0000256" key="1">
    <source>
        <dbReference type="SAM" id="MobiDB-lite"/>
    </source>
</evidence>
<evidence type="ECO:0000313" key="2">
    <source>
        <dbReference type="EMBL" id="MBN7772200.1"/>
    </source>
</evidence>
<name>A0A939D6V1_CLOAM</name>
<protein>
    <submittedName>
        <fullName evidence="2">Uncharacterized protein</fullName>
    </submittedName>
</protein>
<proteinExistence type="predicted"/>
<keyword evidence="3" id="KW-1185">Reference proteome</keyword>
<dbReference type="AlphaFoldDB" id="A0A939D6V1"/>